<dbReference type="InterPro" id="IPR037516">
    <property type="entry name" value="Tripartite_DENN"/>
</dbReference>
<dbReference type="GO" id="GO:0070374">
    <property type="term" value="P:positive regulation of ERK1 and ERK2 cascade"/>
    <property type="evidence" value="ECO:0007669"/>
    <property type="project" value="TreeGrafter"/>
</dbReference>
<feature type="transmembrane region" description="Helical" evidence="1">
    <location>
        <begin position="12"/>
        <end position="36"/>
    </location>
</feature>
<dbReference type="Pfam" id="PF03455">
    <property type="entry name" value="dDENN"/>
    <property type="match status" value="1"/>
</dbReference>
<dbReference type="InterPro" id="IPR051942">
    <property type="entry name" value="DENN_domain_containing_2"/>
</dbReference>
<name>A0AA88TJU3_TACVA</name>
<reference evidence="3" key="1">
    <citation type="submission" date="2023-08" db="EMBL/GenBank/DDBJ databases">
        <title>Pelteobagrus vachellii genome.</title>
        <authorList>
            <person name="Liu H."/>
        </authorList>
    </citation>
    <scope>NUCLEOTIDE SEQUENCE</scope>
    <source>
        <strain evidence="3">PRFRI_2022a</strain>
        <tissue evidence="3">Muscle</tissue>
    </source>
</reference>
<accession>A0AA88TJU3</accession>
<keyword evidence="1" id="KW-1133">Transmembrane helix</keyword>
<gene>
    <name evidence="3" type="ORF">Q7C36_001532</name>
</gene>
<keyword evidence="4" id="KW-1185">Reference proteome</keyword>
<protein>
    <recommendedName>
        <fullName evidence="2">UDENN domain-containing protein</fullName>
    </recommendedName>
</protein>
<keyword evidence="1" id="KW-0812">Transmembrane</keyword>
<dbReference type="PROSITE" id="PS50211">
    <property type="entry name" value="DENN"/>
    <property type="match status" value="1"/>
</dbReference>
<dbReference type="Proteomes" id="UP001187315">
    <property type="component" value="Unassembled WGS sequence"/>
</dbReference>
<evidence type="ECO:0000256" key="1">
    <source>
        <dbReference type="SAM" id="Phobius"/>
    </source>
</evidence>
<evidence type="ECO:0000259" key="2">
    <source>
        <dbReference type="PROSITE" id="PS50211"/>
    </source>
</evidence>
<dbReference type="AlphaFoldDB" id="A0AA88TJU3"/>
<feature type="domain" description="UDENN" evidence="2">
    <location>
        <begin position="1"/>
        <end position="160"/>
    </location>
</feature>
<comment type="caution">
    <text evidence="3">The sequence shown here is derived from an EMBL/GenBank/DDBJ whole genome shotgun (WGS) entry which is preliminary data.</text>
</comment>
<dbReference type="InterPro" id="IPR005112">
    <property type="entry name" value="dDENN_dom"/>
</dbReference>
<organism evidence="3 4">
    <name type="scientific">Tachysurus vachellii</name>
    <name type="common">Darkbarbel catfish</name>
    <name type="synonym">Pelteobagrus vachellii</name>
    <dbReference type="NCBI Taxonomy" id="175792"/>
    <lineage>
        <taxon>Eukaryota</taxon>
        <taxon>Metazoa</taxon>
        <taxon>Chordata</taxon>
        <taxon>Craniata</taxon>
        <taxon>Vertebrata</taxon>
        <taxon>Euteleostomi</taxon>
        <taxon>Actinopterygii</taxon>
        <taxon>Neopterygii</taxon>
        <taxon>Teleostei</taxon>
        <taxon>Ostariophysi</taxon>
        <taxon>Siluriformes</taxon>
        <taxon>Bagridae</taxon>
        <taxon>Tachysurus</taxon>
    </lineage>
</organism>
<dbReference type="SMART" id="SM00801">
    <property type="entry name" value="dDENN"/>
    <property type="match status" value="1"/>
</dbReference>
<evidence type="ECO:0000313" key="3">
    <source>
        <dbReference type="EMBL" id="KAK2869661.1"/>
    </source>
</evidence>
<dbReference type="PANTHER" id="PTHR15288">
    <property type="entry name" value="DENN DOMAIN-CONTAINING PROTEIN 2"/>
    <property type="match status" value="1"/>
</dbReference>
<proteinExistence type="predicted"/>
<sequence>MKRFAQNNNQRLLCTNVSVSVSSLNSVLFTCLMVHLGTDRFIRQLDDEASLLPRKLQAALEQALEQRNHIIDQDSDSESDDECNTLNSVVSEAFIRFFLETIGHYSLFLTQGERGERVFQREPFRKSVASKSIRRFLGVFMESQMFAGFIQDRELRKTRAKGLFEQRAEQYLEELPDTEQSGVNKFLKGLGNKMKFLHKKN</sequence>
<evidence type="ECO:0000313" key="4">
    <source>
        <dbReference type="Proteomes" id="UP001187315"/>
    </source>
</evidence>
<dbReference type="EMBL" id="JAVHJS010000001">
    <property type="protein sequence ID" value="KAK2869661.1"/>
    <property type="molecule type" value="Genomic_DNA"/>
</dbReference>
<dbReference type="PANTHER" id="PTHR15288:SF5">
    <property type="entry name" value="DENN DOMAIN-CONTAINING PROTEIN 2B"/>
    <property type="match status" value="1"/>
</dbReference>
<dbReference type="Gene3D" id="3.40.50.11500">
    <property type="match status" value="1"/>
</dbReference>
<keyword evidence="1" id="KW-0472">Membrane</keyword>
<dbReference type="InterPro" id="IPR043153">
    <property type="entry name" value="DENN_C"/>
</dbReference>